<evidence type="ECO:0000313" key="3">
    <source>
        <dbReference type="Proteomes" id="UP001620626"/>
    </source>
</evidence>
<protein>
    <submittedName>
        <fullName evidence="2">Uncharacterized protein</fullName>
    </submittedName>
</protein>
<evidence type="ECO:0000256" key="1">
    <source>
        <dbReference type="SAM" id="MobiDB-lite"/>
    </source>
</evidence>
<dbReference type="AlphaFoldDB" id="A0ABD2JN18"/>
<sequence length="126" mass="14042">MPNRDNSNGQQHNQLSSASTNDNSQHFTTVHHFSPSFGLFRAGFQNGHSGTPSPQKPCHSKAVGPATKKRQLLLGRPLLCTRRALVCQGTDPVNQRQEICTVPSHEVIYDVPFDAQREEEEDEDSF</sequence>
<accession>A0ABD2JN18</accession>
<keyword evidence="3" id="KW-1185">Reference proteome</keyword>
<reference evidence="2 3" key="1">
    <citation type="submission" date="2024-10" db="EMBL/GenBank/DDBJ databases">
        <authorList>
            <person name="Kim D."/>
        </authorList>
    </citation>
    <scope>NUCLEOTIDE SEQUENCE [LARGE SCALE GENOMIC DNA]</scope>
    <source>
        <strain evidence="2">BH-2024</strain>
    </source>
</reference>
<name>A0ABD2JN18_9BILA</name>
<dbReference type="EMBL" id="JBICBT010000936">
    <property type="protein sequence ID" value="KAL3091957.1"/>
    <property type="molecule type" value="Genomic_DNA"/>
</dbReference>
<feature type="compositionally biased region" description="Polar residues" evidence="1">
    <location>
        <begin position="1"/>
        <end position="28"/>
    </location>
</feature>
<feature type="region of interest" description="Disordered" evidence="1">
    <location>
        <begin position="1"/>
        <end position="66"/>
    </location>
</feature>
<dbReference type="Proteomes" id="UP001620626">
    <property type="component" value="Unassembled WGS sequence"/>
</dbReference>
<organism evidence="2 3">
    <name type="scientific">Heterodera trifolii</name>
    <dbReference type="NCBI Taxonomy" id="157864"/>
    <lineage>
        <taxon>Eukaryota</taxon>
        <taxon>Metazoa</taxon>
        <taxon>Ecdysozoa</taxon>
        <taxon>Nematoda</taxon>
        <taxon>Chromadorea</taxon>
        <taxon>Rhabditida</taxon>
        <taxon>Tylenchina</taxon>
        <taxon>Tylenchomorpha</taxon>
        <taxon>Tylenchoidea</taxon>
        <taxon>Heteroderidae</taxon>
        <taxon>Heteroderinae</taxon>
        <taxon>Heterodera</taxon>
    </lineage>
</organism>
<evidence type="ECO:0000313" key="2">
    <source>
        <dbReference type="EMBL" id="KAL3091957.1"/>
    </source>
</evidence>
<gene>
    <name evidence="2" type="ORF">niasHT_028316</name>
</gene>
<comment type="caution">
    <text evidence="2">The sequence shown here is derived from an EMBL/GenBank/DDBJ whole genome shotgun (WGS) entry which is preliminary data.</text>
</comment>
<proteinExistence type="predicted"/>